<dbReference type="InterPro" id="IPR022671">
    <property type="entry name" value="Ribosomal_uL2_CS"/>
</dbReference>
<dbReference type="GO" id="GO:0003735">
    <property type="term" value="F:structural constituent of ribosome"/>
    <property type="evidence" value="ECO:0007669"/>
    <property type="project" value="InterPro"/>
</dbReference>
<dbReference type="KEGG" id="ccp:CHC_T00000319001"/>
<dbReference type="NCBIfam" id="TIGR01171">
    <property type="entry name" value="rplB_bact"/>
    <property type="match status" value="1"/>
</dbReference>
<dbReference type="PANTHER" id="PTHR13691">
    <property type="entry name" value="RIBOSOMAL PROTEIN L2"/>
    <property type="match status" value="1"/>
</dbReference>
<dbReference type="GeneID" id="17327142"/>
<dbReference type="Pfam" id="PF00181">
    <property type="entry name" value="Ribosomal_L2_N"/>
    <property type="match status" value="1"/>
</dbReference>
<keyword evidence="2" id="KW-0689">Ribosomal protein</keyword>
<dbReference type="EMBL" id="HG002049">
    <property type="protein sequence ID" value="CDF39512.1"/>
    <property type="molecule type" value="Genomic_DNA"/>
</dbReference>
<dbReference type="GO" id="GO:0032543">
    <property type="term" value="P:mitochondrial translation"/>
    <property type="evidence" value="ECO:0007669"/>
    <property type="project" value="TreeGrafter"/>
</dbReference>
<evidence type="ECO:0000256" key="4">
    <source>
        <dbReference type="ARBA" id="ARBA00035445"/>
    </source>
</evidence>
<feature type="region of interest" description="Disordered" evidence="6">
    <location>
        <begin position="281"/>
        <end position="332"/>
    </location>
</feature>
<dbReference type="InterPro" id="IPR012340">
    <property type="entry name" value="NA-bd_OB-fold"/>
</dbReference>
<name>R7QM02_CHOCR</name>
<accession>R7QM02</accession>
<sequence length="332" mass="37305">MSVLSRLTSWVSRNAHTRPRSISASPFAFSVRTITHDITRPRVIQRKPTTPSNRHTALTDRSGLYKGRPHPRLSVGLPRRAGRSRTTGRITVRHKGGGNKRMYRIIDFKRTAWESIPGIVERIEYDPNRSALIALVRHKTKCKAVPKKVRPDRYAYIICPAGLQIGQEVIASRSTRVDVKTGNAMTLRFVPVGTKVHNIELRPGYGAQMCRSAGTSAQVLERDEGRGLALLRLQSKEQRLVRLQCMVSIGEVSNPEHKNQSFGKAGRMRWKGIRPTVRGVAMNPIDHPHGGGEGKTSGGRPSVSKWGKPTKGYRTRSKKKKNPHIVKRRFER</sequence>
<dbReference type="SMART" id="SM01382">
    <property type="entry name" value="Ribosomal_L2_C"/>
    <property type="match status" value="1"/>
</dbReference>
<dbReference type="InterPro" id="IPR022666">
    <property type="entry name" value="Ribosomal_uL2_RNA-bd_dom"/>
</dbReference>
<dbReference type="GO" id="GO:0003723">
    <property type="term" value="F:RNA binding"/>
    <property type="evidence" value="ECO:0007669"/>
    <property type="project" value="InterPro"/>
</dbReference>
<dbReference type="RefSeq" id="XP_005719423.1">
    <property type="nucleotide sequence ID" value="XM_005719366.1"/>
</dbReference>
<dbReference type="Pfam" id="PF03947">
    <property type="entry name" value="Ribosomal_L2_C"/>
    <property type="match status" value="1"/>
</dbReference>
<dbReference type="Gene3D" id="4.10.950.10">
    <property type="entry name" value="Ribosomal protein L2, domain 3"/>
    <property type="match status" value="1"/>
</dbReference>
<dbReference type="PROSITE" id="PS00467">
    <property type="entry name" value="RIBOSOMAL_L2"/>
    <property type="match status" value="1"/>
</dbReference>
<reference evidence="10" key="1">
    <citation type="journal article" date="2013" name="Proc. Natl. Acad. Sci. U.S.A.">
        <title>Genome structure and metabolic features in the red seaweed Chondrus crispus shed light on evolution of the Archaeplastida.</title>
        <authorList>
            <person name="Collen J."/>
            <person name="Porcel B."/>
            <person name="Carre W."/>
            <person name="Ball S.G."/>
            <person name="Chaparro C."/>
            <person name="Tonon T."/>
            <person name="Barbeyron T."/>
            <person name="Michel G."/>
            <person name="Noel B."/>
            <person name="Valentin K."/>
            <person name="Elias M."/>
            <person name="Artiguenave F."/>
            <person name="Arun A."/>
            <person name="Aury J.M."/>
            <person name="Barbosa-Neto J.F."/>
            <person name="Bothwell J.H."/>
            <person name="Bouget F.Y."/>
            <person name="Brillet L."/>
            <person name="Cabello-Hurtado F."/>
            <person name="Capella-Gutierrez S."/>
            <person name="Charrier B."/>
            <person name="Cladiere L."/>
            <person name="Cock J.M."/>
            <person name="Coelho S.M."/>
            <person name="Colleoni C."/>
            <person name="Czjzek M."/>
            <person name="Da Silva C."/>
            <person name="Delage L."/>
            <person name="Denoeud F."/>
            <person name="Deschamps P."/>
            <person name="Dittami S.M."/>
            <person name="Gabaldon T."/>
            <person name="Gachon C.M."/>
            <person name="Groisillier A."/>
            <person name="Herve C."/>
            <person name="Jabbari K."/>
            <person name="Katinka M."/>
            <person name="Kloareg B."/>
            <person name="Kowalczyk N."/>
            <person name="Labadie K."/>
            <person name="Leblanc C."/>
            <person name="Lopez P.J."/>
            <person name="McLachlan D.H."/>
            <person name="Meslet-Cladiere L."/>
            <person name="Moustafa A."/>
            <person name="Nehr Z."/>
            <person name="Nyvall Collen P."/>
            <person name="Panaud O."/>
            <person name="Partensky F."/>
            <person name="Poulain J."/>
            <person name="Rensing S.A."/>
            <person name="Rousvoal S."/>
            <person name="Samson G."/>
            <person name="Symeonidi A."/>
            <person name="Weissenbach J."/>
            <person name="Zambounis A."/>
            <person name="Wincker P."/>
            <person name="Boyen C."/>
        </authorList>
    </citation>
    <scope>NUCLEOTIDE SEQUENCE [LARGE SCALE GENOMIC DNA]</scope>
    <source>
        <strain evidence="10">cv. Stackhouse</strain>
    </source>
</reference>
<keyword evidence="3" id="KW-0687">Ribonucleoprotein</keyword>
<feature type="domain" description="Large ribosomal subunit protein uL2 C-terminal" evidence="7">
    <location>
        <begin position="179"/>
        <end position="309"/>
    </location>
</feature>
<evidence type="ECO:0000256" key="3">
    <source>
        <dbReference type="ARBA" id="ARBA00023274"/>
    </source>
</evidence>
<dbReference type="InterPro" id="IPR022669">
    <property type="entry name" value="Ribosomal_uL2_C"/>
</dbReference>
<evidence type="ECO:0000259" key="8">
    <source>
        <dbReference type="SMART" id="SM01383"/>
    </source>
</evidence>
<comment type="similarity">
    <text evidence="1">Belongs to the universal ribosomal protein uL2 family.</text>
</comment>
<evidence type="ECO:0000256" key="1">
    <source>
        <dbReference type="ARBA" id="ARBA00005636"/>
    </source>
</evidence>
<dbReference type="Gene3D" id="2.30.30.30">
    <property type="match status" value="1"/>
</dbReference>
<dbReference type="InterPro" id="IPR002171">
    <property type="entry name" value="Ribosomal_uL2"/>
</dbReference>
<dbReference type="GO" id="GO:0005762">
    <property type="term" value="C:mitochondrial large ribosomal subunit"/>
    <property type="evidence" value="ECO:0007669"/>
    <property type="project" value="TreeGrafter"/>
</dbReference>
<evidence type="ECO:0000256" key="2">
    <source>
        <dbReference type="ARBA" id="ARBA00022980"/>
    </source>
</evidence>
<dbReference type="AlphaFoldDB" id="R7QM02"/>
<proteinExistence type="inferred from homology"/>
<evidence type="ECO:0000256" key="6">
    <source>
        <dbReference type="SAM" id="MobiDB-lite"/>
    </source>
</evidence>
<dbReference type="OMA" id="TAQRGNC"/>
<dbReference type="InterPro" id="IPR008991">
    <property type="entry name" value="Translation_prot_SH3-like_sf"/>
</dbReference>
<dbReference type="OrthoDB" id="10267824at2759"/>
<feature type="domain" description="Large ribosomal subunit protein uL2 RNA-binding" evidence="8">
    <location>
        <begin position="82"/>
        <end position="171"/>
    </location>
</feature>
<dbReference type="HAMAP" id="MF_01320_B">
    <property type="entry name" value="Ribosomal_uL2_B"/>
    <property type="match status" value="1"/>
</dbReference>
<evidence type="ECO:0000259" key="7">
    <source>
        <dbReference type="SMART" id="SM01382"/>
    </source>
</evidence>
<evidence type="ECO:0000313" key="10">
    <source>
        <dbReference type="Proteomes" id="UP000012073"/>
    </source>
</evidence>
<dbReference type="GO" id="GO:0016740">
    <property type="term" value="F:transferase activity"/>
    <property type="evidence" value="ECO:0007669"/>
    <property type="project" value="InterPro"/>
</dbReference>
<dbReference type="FunFam" id="2.30.30.30:FF:000001">
    <property type="entry name" value="50S ribosomal protein L2"/>
    <property type="match status" value="1"/>
</dbReference>
<evidence type="ECO:0000313" key="9">
    <source>
        <dbReference type="EMBL" id="CDF39512.1"/>
    </source>
</evidence>
<dbReference type="InterPro" id="IPR014722">
    <property type="entry name" value="Rib_uL2_dom2"/>
</dbReference>
<dbReference type="PhylomeDB" id="R7QM02"/>
<dbReference type="SMART" id="SM01383">
    <property type="entry name" value="Ribosomal_L2"/>
    <property type="match status" value="1"/>
</dbReference>
<dbReference type="PANTHER" id="PTHR13691:SF5">
    <property type="entry name" value="LARGE RIBOSOMAL SUBUNIT PROTEIN UL2M"/>
    <property type="match status" value="1"/>
</dbReference>
<gene>
    <name evidence="9" type="ORF">CHC_T00000319001</name>
</gene>
<keyword evidence="10" id="KW-1185">Reference proteome</keyword>
<dbReference type="Gene3D" id="2.40.50.140">
    <property type="entry name" value="Nucleic acid-binding proteins"/>
    <property type="match status" value="1"/>
</dbReference>
<evidence type="ECO:0000256" key="5">
    <source>
        <dbReference type="ARBA" id="ARBA00069872"/>
    </source>
</evidence>
<dbReference type="SUPFAM" id="SSF50249">
    <property type="entry name" value="Nucleic acid-binding proteins"/>
    <property type="match status" value="1"/>
</dbReference>
<feature type="compositionally biased region" description="Polar residues" evidence="6">
    <location>
        <begin position="47"/>
        <end position="56"/>
    </location>
</feature>
<dbReference type="InterPro" id="IPR014726">
    <property type="entry name" value="Ribosomal_uL2_dom3"/>
</dbReference>
<organism evidence="9 10">
    <name type="scientific">Chondrus crispus</name>
    <name type="common">Carrageen Irish moss</name>
    <name type="synonym">Polymorpha crispa</name>
    <dbReference type="NCBI Taxonomy" id="2769"/>
    <lineage>
        <taxon>Eukaryota</taxon>
        <taxon>Rhodophyta</taxon>
        <taxon>Florideophyceae</taxon>
        <taxon>Rhodymeniophycidae</taxon>
        <taxon>Gigartinales</taxon>
        <taxon>Gigartinaceae</taxon>
        <taxon>Chondrus</taxon>
    </lineage>
</organism>
<dbReference type="Proteomes" id="UP000012073">
    <property type="component" value="Unassembled WGS sequence"/>
</dbReference>
<dbReference type="Gramene" id="CDF39512">
    <property type="protein sequence ID" value="CDF39512"/>
    <property type="gene ID" value="CHC_T00000319001"/>
</dbReference>
<dbReference type="SUPFAM" id="SSF50104">
    <property type="entry name" value="Translation proteins SH3-like domain"/>
    <property type="match status" value="1"/>
</dbReference>
<feature type="compositionally biased region" description="Basic residues" evidence="6">
    <location>
        <begin position="311"/>
        <end position="332"/>
    </location>
</feature>
<dbReference type="InterPro" id="IPR005880">
    <property type="entry name" value="Ribosomal_uL2_bac/org-type"/>
</dbReference>
<protein>
    <recommendedName>
        <fullName evidence="5">Large ribosomal subunit protein uL2m</fullName>
    </recommendedName>
    <alternativeName>
        <fullName evidence="4">50S ribosomal protein L2, chloroplastic</fullName>
    </alternativeName>
</protein>
<dbReference type="STRING" id="2769.R7QM02"/>
<feature type="region of interest" description="Disordered" evidence="6">
    <location>
        <begin position="46"/>
        <end position="72"/>
    </location>
</feature>
<dbReference type="FunFam" id="4.10.950.10:FF:000001">
    <property type="entry name" value="50S ribosomal protein L2"/>
    <property type="match status" value="1"/>
</dbReference>